<evidence type="ECO:0000313" key="4">
    <source>
        <dbReference type="Proteomes" id="UP000324707"/>
    </source>
</evidence>
<comment type="caution">
    <text evidence="2">The sequence shown here is derived from an EMBL/GenBank/DDBJ whole genome shotgun (WGS) entry which is preliminary data.</text>
</comment>
<evidence type="ECO:0000313" key="3">
    <source>
        <dbReference type="EMBL" id="TXJ56659.1"/>
    </source>
</evidence>
<reference evidence="2" key="2">
    <citation type="submission" date="2019-01" db="EMBL/GenBank/DDBJ databases">
        <authorList>
            <person name="Thorell K."/>
        </authorList>
    </citation>
    <scope>NUCLEOTIDE SEQUENCE</scope>
    <source>
        <strain evidence="3">PC2777IV</strain>
        <strain evidence="2">PC5538III-lc</strain>
    </source>
</reference>
<dbReference type="PANTHER" id="PTHR34504">
    <property type="entry name" value="ANTITOXIN HICB"/>
    <property type="match status" value="1"/>
</dbReference>
<accession>A0A5C8DUY8</accession>
<dbReference type="Proteomes" id="UP000325013">
    <property type="component" value="Unassembled WGS sequence"/>
</dbReference>
<dbReference type="EMBL" id="SAXX01000029">
    <property type="protein sequence ID" value="TXJ29570.1"/>
    <property type="molecule type" value="Genomic_DNA"/>
</dbReference>
<dbReference type="Gene3D" id="3.30.160.250">
    <property type="match status" value="1"/>
</dbReference>
<dbReference type="AlphaFoldDB" id="A0A5C8DUY8"/>
<dbReference type="InterPro" id="IPR051404">
    <property type="entry name" value="TA_system_antitoxin"/>
</dbReference>
<protein>
    <submittedName>
        <fullName evidence="2">Type II toxin-antitoxin system HicB family antitoxin</fullName>
    </submittedName>
</protein>
<dbReference type="EMBL" id="SAYJ01000016">
    <property type="protein sequence ID" value="TXJ56659.1"/>
    <property type="molecule type" value="Genomic_DNA"/>
</dbReference>
<dbReference type="OrthoDB" id="9807959at2"/>
<dbReference type="Pfam" id="PF15919">
    <property type="entry name" value="HicB_lk_antitox"/>
    <property type="match status" value="1"/>
</dbReference>
<dbReference type="RefSeq" id="WP_147528994.1">
    <property type="nucleotide sequence ID" value="NZ_SAXX01000029.1"/>
</dbReference>
<dbReference type="PANTHER" id="PTHR34504:SF4">
    <property type="entry name" value="ANTITOXIN HICB"/>
    <property type="match status" value="1"/>
</dbReference>
<evidence type="ECO:0000313" key="5">
    <source>
        <dbReference type="Proteomes" id="UP000325013"/>
    </source>
</evidence>
<proteinExistence type="predicted"/>
<gene>
    <name evidence="3" type="ORF">EPJ67_07090</name>
    <name evidence="2" type="ORF">EPJ69_12530</name>
</gene>
<reference evidence="4 5" key="1">
    <citation type="journal article" date="1992" name="Lakartidningen">
        <title>[Penicillin V and not amoxicillin is the first choice preparation in acute otitis].</title>
        <authorList>
            <person name="Kamme C."/>
            <person name="Lundgren K."/>
            <person name="Prellner K."/>
        </authorList>
    </citation>
    <scope>NUCLEOTIDE SEQUENCE [LARGE SCALE GENOMIC DNA]</scope>
    <source>
        <strain evidence="3 5">PC2777IV</strain>
        <strain evidence="2 4">PC5538III-lc</strain>
    </source>
</reference>
<evidence type="ECO:0000313" key="2">
    <source>
        <dbReference type="EMBL" id="TXJ29570.1"/>
    </source>
</evidence>
<dbReference type="SUPFAM" id="SSF143100">
    <property type="entry name" value="TTHA1013/TTHA0281-like"/>
    <property type="match status" value="1"/>
</dbReference>
<name>A0A5C8DUY8_9SPIR</name>
<feature type="domain" description="HicB-like antitoxin of toxin-antitoxin system" evidence="1">
    <location>
        <begin position="6"/>
        <end position="53"/>
    </location>
</feature>
<dbReference type="Proteomes" id="UP000324707">
    <property type="component" value="Unassembled WGS sequence"/>
</dbReference>
<dbReference type="InterPro" id="IPR031807">
    <property type="entry name" value="HicB-like"/>
</dbReference>
<evidence type="ECO:0000259" key="1">
    <source>
        <dbReference type="Pfam" id="PF15919"/>
    </source>
</evidence>
<dbReference type="InterPro" id="IPR035069">
    <property type="entry name" value="TTHA1013/TTHA0281-like"/>
</dbReference>
<sequence>MIINAIIEKDKDGYFAFVPELKGCVSQGDSFEEAKANIKEAIELYIESIEEEDLNLLLFKDYAIAPIEVSLER</sequence>
<organism evidence="2 4">
    <name type="scientific">Brachyspira aalborgi</name>
    <dbReference type="NCBI Taxonomy" id="29522"/>
    <lineage>
        <taxon>Bacteria</taxon>
        <taxon>Pseudomonadati</taxon>
        <taxon>Spirochaetota</taxon>
        <taxon>Spirochaetia</taxon>
        <taxon>Brachyspirales</taxon>
        <taxon>Brachyspiraceae</taxon>
        <taxon>Brachyspira</taxon>
    </lineage>
</organism>